<dbReference type="PANTHER" id="PTHR11473">
    <property type="entry name" value="AROMATIC AMINO ACID HYDROXYLASE"/>
    <property type="match status" value="1"/>
</dbReference>
<comment type="pathway">
    <text evidence="3">Amino-acid degradation; L-phenylalanine degradation; acetoacetate and fumarate from L-phenylalanine: step 1/6.</text>
</comment>
<dbReference type="InterPro" id="IPR018301">
    <property type="entry name" value="ArAA_hydroxylase_Fe/CU_BS"/>
</dbReference>
<evidence type="ECO:0000256" key="10">
    <source>
        <dbReference type="ARBA" id="ARBA00023033"/>
    </source>
</evidence>
<keyword evidence="7 13" id="KW-0479">Metal-binding</keyword>
<organism evidence="14 15">
    <name type="scientific">Vibrio scophthalmi</name>
    <dbReference type="NCBI Taxonomy" id="45658"/>
    <lineage>
        <taxon>Bacteria</taxon>
        <taxon>Pseudomonadati</taxon>
        <taxon>Pseudomonadota</taxon>
        <taxon>Gammaproteobacteria</taxon>
        <taxon>Vibrionales</taxon>
        <taxon>Vibrionaceae</taxon>
        <taxon>Vibrio</taxon>
    </lineage>
</organism>
<dbReference type="Gene3D" id="1.10.800.10">
    <property type="entry name" value="Aromatic amino acid hydroxylase"/>
    <property type="match status" value="1"/>
</dbReference>
<dbReference type="InterPro" id="IPR005960">
    <property type="entry name" value="Phe-4-hydroxylase_mono"/>
</dbReference>
<accession>A0A1B1NUC1</accession>
<evidence type="ECO:0000256" key="2">
    <source>
        <dbReference type="ARBA" id="ARBA00001954"/>
    </source>
</evidence>
<dbReference type="AlphaFoldDB" id="A0A1B1NUC1"/>
<evidence type="ECO:0000313" key="14">
    <source>
        <dbReference type="EMBL" id="ODS04363.1"/>
    </source>
</evidence>
<dbReference type="InterPro" id="IPR036329">
    <property type="entry name" value="Aro-AA_hydroxylase_C_sf"/>
</dbReference>
<protein>
    <recommendedName>
        <fullName evidence="6">Phenylalanine-4-hydroxylase</fullName>
        <ecNumber evidence="5">1.14.16.1</ecNumber>
    </recommendedName>
    <alternativeName>
        <fullName evidence="12">Phe-4-monooxygenase</fullName>
    </alternativeName>
</protein>
<feature type="binding site" evidence="13">
    <location>
        <position position="164"/>
    </location>
    <ligand>
        <name>Fe cation</name>
        <dbReference type="ChEBI" id="CHEBI:24875"/>
    </ligand>
</feature>
<dbReference type="PRINTS" id="PR00372">
    <property type="entry name" value="FYWHYDRXLASE"/>
</dbReference>
<comment type="cofactor">
    <cofactor evidence="2 13">
        <name>Fe(2+)</name>
        <dbReference type="ChEBI" id="CHEBI:29033"/>
    </cofactor>
</comment>
<proteinExistence type="inferred from homology"/>
<dbReference type="GO" id="GO:0005506">
    <property type="term" value="F:iron ion binding"/>
    <property type="evidence" value="ECO:0007669"/>
    <property type="project" value="InterPro"/>
</dbReference>
<comment type="caution">
    <text evidence="14">The sequence shown here is derived from an EMBL/GenBank/DDBJ whole genome shotgun (WGS) entry which is preliminary data.</text>
</comment>
<evidence type="ECO:0000256" key="3">
    <source>
        <dbReference type="ARBA" id="ARBA00005088"/>
    </source>
</evidence>
<evidence type="ECO:0000256" key="8">
    <source>
        <dbReference type="ARBA" id="ARBA00023002"/>
    </source>
</evidence>
<evidence type="ECO:0000256" key="6">
    <source>
        <dbReference type="ARBA" id="ARBA00020276"/>
    </source>
</evidence>
<sequence>MSQYHSKAVDEDGLVAWSREEDAIWHDLMERQLSLVQTHACQEYLSGLTRLNLPQDRVPQLAEINQVLLPATGWQVEPVAALISFDRFFQLLANRRFPVATFLRSRAEFDYLQEPDFFHEVFGHCAMLTNPNFAHFTHVYGQLGHAAKPELRAYLARLYWFTVEFGLVNEGDQLKVYGGGILSSPGETLAALSAEGGQREAFNINRVLRTPYRIDIMQPIYFVLRDIDQLYQLSKLDLMAEVERAALDGLYPPLFSAKEFDHVQ</sequence>
<dbReference type="InterPro" id="IPR019774">
    <property type="entry name" value="Aromatic-AA_hydroxylase_C"/>
</dbReference>
<dbReference type="UniPathway" id="UPA00139">
    <property type="reaction ID" value="UER00337"/>
</dbReference>
<evidence type="ECO:0000256" key="12">
    <source>
        <dbReference type="ARBA" id="ARBA00029922"/>
    </source>
</evidence>
<dbReference type="Proteomes" id="UP000095131">
    <property type="component" value="Unassembled WGS sequence"/>
</dbReference>
<dbReference type="KEGG" id="vsc:VSVS12_03581"/>
<dbReference type="NCBIfam" id="NF008877">
    <property type="entry name" value="PRK11913.1-2"/>
    <property type="match status" value="1"/>
</dbReference>
<dbReference type="PANTHER" id="PTHR11473:SF24">
    <property type="entry name" value="PHENYLALANINE-4-HYDROXYLASE"/>
    <property type="match status" value="1"/>
</dbReference>
<dbReference type="RefSeq" id="WP_009385073.1">
    <property type="nucleotide sequence ID" value="NZ_CP016308.1"/>
</dbReference>
<evidence type="ECO:0000256" key="1">
    <source>
        <dbReference type="ARBA" id="ARBA00001060"/>
    </source>
</evidence>
<dbReference type="SUPFAM" id="SSF56534">
    <property type="entry name" value="Aromatic aminoacid monoxygenases, catalytic and oligomerization domains"/>
    <property type="match status" value="1"/>
</dbReference>
<dbReference type="InterPro" id="IPR001273">
    <property type="entry name" value="ArAA_hydroxylase"/>
</dbReference>
<feature type="binding site" evidence="13">
    <location>
        <position position="119"/>
    </location>
    <ligand>
        <name>Fe cation</name>
        <dbReference type="ChEBI" id="CHEBI:24875"/>
    </ligand>
</feature>
<dbReference type="EMBL" id="MDCJ01000007">
    <property type="protein sequence ID" value="ODS04363.1"/>
    <property type="molecule type" value="Genomic_DNA"/>
</dbReference>
<keyword evidence="9 13" id="KW-0408">Iron</keyword>
<keyword evidence="8 14" id="KW-0560">Oxidoreductase</keyword>
<dbReference type="PATRIC" id="fig|45658.6.peg.3525"/>
<comment type="catalytic activity">
    <reaction evidence="1">
        <text>(6R)-L-erythro-5,6,7,8-tetrahydrobiopterin + L-phenylalanine + O2 = (4aS,6R)-4a-hydroxy-L-erythro-5,6,7,8-tetrahydrobiopterin + L-tyrosine</text>
        <dbReference type="Rhea" id="RHEA:20273"/>
        <dbReference type="ChEBI" id="CHEBI:15379"/>
        <dbReference type="ChEBI" id="CHEBI:15642"/>
        <dbReference type="ChEBI" id="CHEBI:58095"/>
        <dbReference type="ChEBI" id="CHEBI:58315"/>
        <dbReference type="ChEBI" id="CHEBI:59560"/>
        <dbReference type="EC" id="1.14.16.1"/>
    </reaction>
</comment>
<dbReference type="NCBIfam" id="TIGR01267">
    <property type="entry name" value="Phe4hydrox_mono"/>
    <property type="match status" value="1"/>
</dbReference>
<feature type="binding site" evidence="13">
    <location>
        <position position="124"/>
    </location>
    <ligand>
        <name>Fe cation</name>
        <dbReference type="ChEBI" id="CHEBI:24875"/>
    </ligand>
</feature>
<dbReference type="GO" id="GO:0004505">
    <property type="term" value="F:phenylalanine 4-monooxygenase activity"/>
    <property type="evidence" value="ECO:0007669"/>
    <property type="project" value="UniProtKB-EC"/>
</dbReference>
<gene>
    <name evidence="14" type="primary">phhA</name>
    <name evidence="14" type="ORF">VSF3289_03494</name>
</gene>
<comment type="similarity">
    <text evidence="4">Belongs to the biopterin-dependent aromatic amino acid hydroxylase family.</text>
</comment>
<dbReference type="Pfam" id="PF00351">
    <property type="entry name" value="Biopterin_H"/>
    <property type="match status" value="1"/>
</dbReference>
<evidence type="ECO:0000256" key="4">
    <source>
        <dbReference type="ARBA" id="ARBA00009712"/>
    </source>
</evidence>
<evidence type="ECO:0000256" key="7">
    <source>
        <dbReference type="ARBA" id="ARBA00022723"/>
    </source>
</evidence>
<dbReference type="OrthoDB" id="9780502at2"/>
<reference evidence="14 15" key="1">
    <citation type="submission" date="2016-08" db="EMBL/GenBank/DDBJ databases">
        <title>Genome sequencing of Vibrio scophthalmi strain FP3289, an isolated from Paralichthys olivaceus.</title>
        <authorList>
            <person name="Han H.-J."/>
        </authorList>
    </citation>
    <scope>NUCLEOTIDE SEQUENCE [LARGE SCALE GENOMIC DNA]</scope>
    <source>
        <strain evidence="14 15">FP3289</strain>
    </source>
</reference>
<name>A0A1B1NUC1_9VIBR</name>
<dbReference type="InterPro" id="IPR036951">
    <property type="entry name" value="ArAA_hydroxylase_sf"/>
</dbReference>
<evidence type="ECO:0000256" key="5">
    <source>
        <dbReference type="ARBA" id="ARBA00011995"/>
    </source>
</evidence>
<evidence type="ECO:0000256" key="13">
    <source>
        <dbReference type="PIRSR" id="PIRSR601273-2"/>
    </source>
</evidence>
<evidence type="ECO:0000313" key="15">
    <source>
        <dbReference type="Proteomes" id="UP000095131"/>
    </source>
</evidence>
<evidence type="ECO:0000256" key="11">
    <source>
        <dbReference type="ARBA" id="ARBA00023232"/>
    </source>
</evidence>
<evidence type="ECO:0000256" key="9">
    <source>
        <dbReference type="ARBA" id="ARBA00023004"/>
    </source>
</evidence>
<dbReference type="PROSITE" id="PS51410">
    <property type="entry name" value="BH4_AAA_HYDROXYL_2"/>
    <property type="match status" value="1"/>
</dbReference>
<dbReference type="GO" id="GO:0006559">
    <property type="term" value="P:L-phenylalanine catabolic process"/>
    <property type="evidence" value="ECO:0007669"/>
    <property type="project" value="UniProtKB-UniPathway"/>
</dbReference>
<dbReference type="PROSITE" id="PS00367">
    <property type="entry name" value="BH4_AAA_HYDROXYL_1"/>
    <property type="match status" value="1"/>
</dbReference>
<dbReference type="CDD" id="cd03348">
    <property type="entry name" value="pro_PheOH"/>
    <property type="match status" value="1"/>
</dbReference>
<dbReference type="EC" id="1.14.16.1" evidence="5"/>
<keyword evidence="11" id="KW-0585">Phenylalanine catabolism</keyword>
<keyword evidence="10 14" id="KW-0503">Monooxygenase</keyword>